<sequence length="159" mass="17639">MTKFEKILELLEKAGIDYILIGGLAATAFGSSRLTTDIDLVYSRSPENRKRISQMFSSLHPYLRGAPPNLPFQFDERTLSSGLNFTLSTDLGDIDLLAEVPGGNYESLKNDTIALEIFGQKCKCIGLKKLIELKKASGRPKDFEAIAELEAILEEQNKL</sequence>
<dbReference type="SUPFAM" id="SSF81301">
    <property type="entry name" value="Nucleotidyltransferase"/>
    <property type="match status" value="1"/>
</dbReference>
<evidence type="ECO:0000313" key="1">
    <source>
        <dbReference type="EMBL" id="PJZ76835.1"/>
    </source>
</evidence>
<dbReference type="InterPro" id="IPR043519">
    <property type="entry name" value="NT_sf"/>
</dbReference>
<dbReference type="RefSeq" id="WP_100768900.1">
    <property type="nucleotide sequence ID" value="NZ_NPEA01000006.1"/>
</dbReference>
<dbReference type="AlphaFoldDB" id="A0A2M9ZXS3"/>
<dbReference type="EMBL" id="NPEA01000006">
    <property type="protein sequence ID" value="PJZ76835.1"/>
    <property type="molecule type" value="Genomic_DNA"/>
</dbReference>
<keyword evidence="2" id="KW-1185">Reference proteome</keyword>
<evidence type="ECO:0000313" key="2">
    <source>
        <dbReference type="Proteomes" id="UP000231843"/>
    </source>
</evidence>
<reference evidence="1 2" key="1">
    <citation type="submission" date="2017-07" db="EMBL/GenBank/DDBJ databases">
        <title>Leptospira spp. isolated from tropical soils.</title>
        <authorList>
            <person name="Thibeaux R."/>
            <person name="Iraola G."/>
            <person name="Ferres I."/>
            <person name="Bierque E."/>
            <person name="Girault D."/>
            <person name="Soupe-Gilbert M.-E."/>
            <person name="Picardeau M."/>
            <person name="Goarant C."/>
        </authorList>
    </citation>
    <scope>NUCLEOTIDE SEQUENCE [LARGE SCALE GENOMIC DNA]</scope>
    <source>
        <strain evidence="1 2">ES4-C-A1</strain>
    </source>
</reference>
<organism evidence="1 2">
    <name type="scientific">Leptospira neocaledonica</name>
    <dbReference type="NCBI Taxonomy" id="2023192"/>
    <lineage>
        <taxon>Bacteria</taxon>
        <taxon>Pseudomonadati</taxon>
        <taxon>Spirochaetota</taxon>
        <taxon>Spirochaetia</taxon>
        <taxon>Leptospirales</taxon>
        <taxon>Leptospiraceae</taxon>
        <taxon>Leptospira</taxon>
    </lineage>
</organism>
<dbReference type="Proteomes" id="UP000231843">
    <property type="component" value="Unassembled WGS sequence"/>
</dbReference>
<protein>
    <recommendedName>
        <fullName evidence="3">Nucleotidyltransferase</fullName>
    </recommendedName>
</protein>
<comment type="caution">
    <text evidence="1">The sequence shown here is derived from an EMBL/GenBank/DDBJ whole genome shotgun (WGS) entry which is preliminary data.</text>
</comment>
<accession>A0A2M9ZXS3</accession>
<proteinExistence type="predicted"/>
<evidence type="ECO:0008006" key="3">
    <source>
        <dbReference type="Google" id="ProtNLM"/>
    </source>
</evidence>
<dbReference type="OrthoDB" id="284878at2"/>
<gene>
    <name evidence="1" type="ORF">CH365_12530</name>
</gene>
<name>A0A2M9ZXS3_9LEPT</name>
<dbReference type="Gene3D" id="3.30.460.40">
    <property type="match status" value="1"/>
</dbReference>